<feature type="non-terminal residue" evidence="10">
    <location>
        <position position="1"/>
    </location>
</feature>
<dbReference type="PANTHER" id="PTHR21444:SF15">
    <property type="entry name" value="RECEPTOR FOR RETINOL UPTAKE STRA6"/>
    <property type="match status" value="1"/>
</dbReference>
<keyword evidence="2" id="KW-0813">Transport</keyword>
<dbReference type="AlphaFoldDB" id="A0A8S2U8I4"/>
<proteinExistence type="predicted"/>
<name>A0A8S2U8I4_9BILA</name>
<sequence length="310" mass="37019">LKQYQSHMLKYYRGAYDRQYHIDNSSSVLAKSFHYSGYQVGYLAYGFVIINYIVFIICLILRLLFIHPLLIKFVVKFIAPLFILFALKHVIVYCLTRYFFFHLLKTTTTRTVQEHQQSSIYYTPDLVTHSEHQQYLFSLENRHVYFLFVYFNFFFDCFLGIISCVIRLFKSTIAIILYMPRLDYSIFGRTLEQYDVGYTSYISYIYVESIHTHPILVSFTQIVYMNILKQRQEKITDCDRRKQRIKYRWLVAYTLLKNLSLITTRKHSRKQRQLSLSCSSNRTITDTTTTTDSVEEHNTTRSFSLRVGDI</sequence>
<evidence type="ECO:0000256" key="1">
    <source>
        <dbReference type="ARBA" id="ARBA00004651"/>
    </source>
</evidence>
<feature type="transmembrane region" description="Helical" evidence="8">
    <location>
        <begin position="144"/>
        <end position="169"/>
    </location>
</feature>
<evidence type="ECO:0000256" key="3">
    <source>
        <dbReference type="ARBA" id="ARBA00022475"/>
    </source>
</evidence>
<evidence type="ECO:0000313" key="9">
    <source>
        <dbReference type="EMBL" id="CAF1541548.1"/>
    </source>
</evidence>
<dbReference type="GO" id="GO:0005886">
    <property type="term" value="C:plasma membrane"/>
    <property type="evidence" value="ECO:0007669"/>
    <property type="project" value="UniProtKB-SubCell"/>
</dbReference>
<evidence type="ECO:0000313" key="10">
    <source>
        <dbReference type="EMBL" id="CAF4330017.1"/>
    </source>
</evidence>
<evidence type="ECO:0000256" key="7">
    <source>
        <dbReference type="ARBA" id="ARBA00023170"/>
    </source>
</evidence>
<evidence type="ECO:0000256" key="6">
    <source>
        <dbReference type="ARBA" id="ARBA00023136"/>
    </source>
</evidence>
<dbReference type="InterPro" id="IPR026612">
    <property type="entry name" value="STRA6-like"/>
</dbReference>
<keyword evidence="7" id="KW-0675">Receptor</keyword>
<dbReference type="GO" id="GO:0038023">
    <property type="term" value="F:signaling receptor activity"/>
    <property type="evidence" value="ECO:0007669"/>
    <property type="project" value="InterPro"/>
</dbReference>
<dbReference type="EMBL" id="CAJNOK010038949">
    <property type="protein sequence ID" value="CAF1541548.1"/>
    <property type="molecule type" value="Genomic_DNA"/>
</dbReference>
<feature type="transmembrane region" description="Helical" evidence="8">
    <location>
        <begin position="77"/>
        <end position="100"/>
    </location>
</feature>
<accession>A0A8S2U8I4</accession>
<evidence type="ECO:0000313" key="11">
    <source>
        <dbReference type="Proteomes" id="UP000682733"/>
    </source>
</evidence>
<dbReference type="GO" id="GO:0071939">
    <property type="term" value="P:vitamin A import into cell"/>
    <property type="evidence" value="ECO:0007669"/>
    <property type="project" value="TreeGrafter"/>
</dbReference>
<keyword evidence="6 8" id="KW-0472">Membrane</keyword>
<keyword evidence="4 8" id="KW-0812">Transmembrane</keyword>
<comment type="subcellular location">
    <subcellularLocation>
        <location evidence="1">Cell membrane</location>
        <topology evidence="1">Multi-pass membrane protein</topology>
    </subcellularLocation>
</comment>
<evidence type="ECO:0000256" key="5">
    <source>
        <dbReference type="ARBA" id="ARBA00022989"/>
    </source>
</evidence>
<feature type="transmembrane region" description="Helical" evidence="8">
    <location>
        <begin position="42"/>
        <end position="65"/>
    </location>
</feature>
<dbReference type="EMBL" id="CAJOBA010061287">
    <property type="protein sequence ID" value="CAF4330017.1"/>
    <property type="molecule type" value="Genomic_DNA"/>
</dbReference>
<evidence type="ECO:0000256" key="4">
    <source>
        <dbReference type="ARBA" id="ARBA00022692"/>
    </source>
</evidence>
<reference evidence="10" key="1">
    <citation type="submission" date="2021-02" db="EMBL/GenBank/DDBJ databases">
        <authorList>
            <person name="Nowell W R."/>
        </authorList>
    </citation>
    <scope>NUCLEOTIDE SEQUENCE</scope>
</reference>
<dbReference type="Pfam" id="PF14752">
    <property type="entry name" value="RBP_receptor"/>
    <property type="match status" value="1"/>
</dbReference>
<protein>
    <submittedName>
        <fullName evidence="10">Uncharacterized protein</fullName>
    </submittedName>
</protein>
<gene>
    <name evidence="9" type="ORF">OVA965_LOCUS38805</name>
    <name evidence="10" type="ORF">TMI583_LOCUS40025</name>
</gene>
<dbReference type="PANTHER" id="PTHR21444">
    <property type="entry name" value="COILED-COIL DOMAIN-CONTAINING PROTEIN 180"/>
    <property type="match status" value="1"/>
</dbReference>
<dbReference type="Proteomes" id="UP000682733">
    <property type="component" value="Unassembled WGS sequence"/>
</dbReference>
<comment type="caution">
    <text evidence="10">The sequence shown here is derived from an EMBL/GenBank/DDBJ whole genome shotgun (WGS) entry which is preliminary data.</text>
</comment>
<evidence type="ECO:0000256" key="8">
    <source>
        <dbReference type="SAM" id="Phobius"/>
    </source>
</evidence>
<dbReference type="Proteomes" id="UP000677228">
    <property type="component" value="Unassembled WGS sequence"/>
</dbReference>
<keyword evidence="3" id="KW-1003">Cell membrane</keyword>
<evidence type="ECO:0000256" key="2">
    <source>
        <dbReference type="ARBA" id="ARBA00022448"/>
    </source>
</evidence>
<dbReference type="GO" id="GO:0034632">
    <property type="term" value="F:retinol transmembrane transporter activity"/>
    <property type="evidence" value="ECO:0007669"/>
    <property type="project" value="InterPro"/>
</dbReference>
<organism evidence="10 11">
    <name type="scientific">Didymodactylos carnosus</name>
    <dbReference type="NCBI Taxonomy" id="1234261"/>
    <lineage>
        <taxon>Eukaryota</taxon>
        <taxon>Metazoa</taxon>
        <taxon>Spiralia</taxon>
        <taxon>Gnathifera</taxon>
        <taxon>Rotifera</taxon>
        <taxon>Eurotatoria</taxon>
        <taxon>Bdelloidea</taxon>
        <taxon>Philodinida</taxon>
        <taxon>Philodinidae</taxon>
        <taxon>Didymodactylos</taxon>
    </lineage>
</organism>
<keyword evidence="5 8" id="KW-1133">Transmembrane helix</keyword>